<dbReference type="EMBL" id="JMQM01000001">
    <property type="protein sequence ID" value="KFB10326.1"/>
    <property type="molecule type" value="Genomic_DNA"/>
</dbReference>
<gene>
    <name evidence="3" type="ORF">EL18_01357</name>
</gene>
<dbReference type="PATRIC" id="fig|472175.3.peg.1371"/>
<dbReference type="InterPro" id="IPR013783">
    <property type="entry name" value="Ig-like_fold"/>
</dbReference>
<dbReference type="eggNOG" id="COG4733">
    <property type="taxonomic scope" value="Bacteria"/>
</dbReference>
<keyword evidence="1" id="KW-0812">Transmembrane</keyword>
<dbReference type="Gene3D" id="2.60.40.10">
    <property type="entry name" value="Immunoglobulins"/>
    <property type="match status" value="1"/>
</dbReference>
<accession>A0A084UBJ0</accession>
<dbReference type="InterPro" id="IPR003961">
    <property type="entry name" value="FN3_dom"/>
</dbReference>
<dbReference type="SUPFAM" id="SSF49265">
    <property type="entry name" value="Fibronectin type III"/>
    <property type="match status" value="1"/>
</dbReference>
<sequence length="599" mass="64927">MPVALSGLIAATLGTSAIGVALQGAVALAGLASTTFLGSALGYLALSIGASYLSSILFRPPQPKPEDVQQSYRQSTAPRVRHYGRVKVSGAWVYANAKAGNFHKVLALGQGPIDAVEEFWIDDTNVTAYRDANGRIQTSPWTGSGHDSLLRIHYRLGLSTETAYSDLAAEFPEWTSAHRGDGVASLYATQFASAQDWYLERFPNGINTNYRLVIRAAKVKNPLTGTVAWNDNAAAVIRDYVTHADGMRFPESMVSTLQAQAGWVEAYNRAAEAIGLKGGGTEPRYRLWGSYRLDERPADVVGRMLQCCDGRLVPTPDGGLTLDIGEWENPTVTINEDAITGFSEVGKGRDIMSTANTIRATFLDPDQDYQAADADPWVDADDVSERGEIGQDLQFNMAPSHSQCRRLMKLAAYRANPNWVGTFQCNLRALAAFGKRFIRISYPPFGINSVFEVQDFKFIIGQGGILQGVTLQVQSMPQAAYQWDAAQEEGDAPVSEDVSDQDGIPTPAAPTLNWATGPVAELTFSPSPSVLLFYMVRFKKTADSDWTEAGPLANDATSYTTGALAEGEEYEFQTAYQTEKGRLGDWSTSTTGIATEPSA</sequence>
<organism evidence="3 4">
    <name type="scientific">Nitratireductor basaltis</name>
    <dbReference type="NCBI Taxonomy" id="472175"/>
    <lineage>
        <taxon>Bacteria</taxon>
        <taxon>Pseudomonadati</taxon>
        <taxon>Pseudomonadota</taxon>
        <taxon>Alphaproteobacteria</taxon>
        <taxon>Hyphomicrobiales</taxon>
        <taxon>Phyllobacteriaceae</taxon>
        <taxon>Nitratireductor</taxon>
    </lineage>
</organism>
<evidence type="ECO:0000313" key="4">
    <source>
        <dbReference type="Proteomes" id="UP000053675"/>
    </source>
</evidence>
<evidence type="ECO:0000313" key="3">
    <source>
        <dbReference type="EMBL" id="KFB10326.1"/>
    </source>
</evidence>
<dbReference type="OrthoDB" id="7822067at2"/>
<proteinExistence type="predicted"/>
<dbReference type="RefSeq" id="WP_036481008.1">
    <property type="nucleotide sequence ID" value="NZ_JMQM01000001.1"/>
</dbReference>
<name>A0A084UBJ0_9HYPH</name>
<feature type="domain" description="Fibronectin type-III" evidence="2">
    <location>
        <begin position="506"/>
        <end position="598"/>
    </location>
</feature>
<dbReference type="Proteomes" id="UP000053675">
    <property type="component" value="Unassembled WGS sequence"/>
</dbReference>
<dbReference type="STRING" id="472175.EL18_01357"/>
<evidence type="ECO:0000256" key="1">
    <source>
        <dbReference type="SAM" id="Phobius"/>
    </source>
</evidence>
<dbReference type="CDD" id="cd00063">
    <property type="entry name" value="FN3"/>
    <property type="match status" value="1"/>
</dbReference>
<dbReference type="PROSITE" id="PS50853">
    <property type="entry name" value="FN3"/>
    <property type="match status" value="1"/>
</dbReference>
<evidence type="ECO:0000259" key="2">
    <source>
        <dbReference type="PROSITE" id="PS50853"/>
    </source>
</evidence>
<keyword evidence="1" id="KW-0472">Membrane</keyword>
<reference evidence="3 4" key="1">
    <citation type="submission" date="2014-05" db="EMBL/GenBank/DDBJ databases">
        <title>Draft Genome Sequence of Nitratireductor basaltis Strain UMTGB225, A Marine Bacterium Isolated from Green Barrel Tunicate.</title>
        <authorList>
            <person name="Gan H.Y."/>
        </authorList>
    </citation>
    <scope>NUCLEOTIDE SEQUENCE [LARGE SCALE GENOMIC DNA]</scope>
    <source>
        <strain evidence="3 4">UMTGB225</strain>
    </source>
</reference>
<keyword evidence="4" id="KW-1185">Reference proteome</keyword>
<keyword evidence="1" id="KW-1133">Transmembrane helix</keyword>
<protein>
    <recommendedName>
        <fullName evidence="2">Fibronectin type-III domain-containing protein</fullName>
    </recommendedName>
</protein>
<feature type="transmembrane region" description="Helical" evidence="1">
    <location>
        <begin position="27"/>
        <end position="53"/>
    </location>
</feature>
<dbReference type="InterPro" id="IPR036116">
    <property type="entry name" value="FN3_sf"/>
</dbReference>
<comment type="caution">
    <text evidence="3">The sequence shown here is derived from an EMBL/GenBank/DDBJ whole genome shotgun (WGS) entry which is preliminary data.</text>
</comment>
<dbReference type="AlphaFoldDB" id="A0A084UBJ0"/>